<feature type="domain" description="Reverse transcriptase" evidence="1">
    <location>
        <begin position="149"/>
        <end position="405"/>
    </location>
</feature>
<dbReference type="SUPFAM" id="SSF56672">
    <property type="entry name" value="DNA/RNA polymerases"/>
    <property type="match status" value="1"/>
</dbReference>
<keyword evidence="2" id="KW-0695">RNA-directed DNA polymerase</keyword>
<evidence type="ECO:0000259" key="1">
    <source>
        <dbReference type="PROSITE" id="PS50878"/>
    </source>
</evidence>
<reference evidence="2 3" key="1">
    <citation type="submission" date="2023-10" db="EMBL/GenBank/DDBJ databases">
        <title>Chromosome-scale genome assembly provides insights into flower coloration mechanisms of Canna indica.</title>
        <authorList>
            <person name="Li C."/>
        </authorList>
    </citation>
    <scope>NUCLEOTIDE SEQUENCE [LARGE SCALE GENOMIC DNA]</scope>
    <source>
        <tissue evidence="2">Flower</tissue>
    </source>
</reference>
<accession>A0AAQ3K656</accession>
<keyword evidence="2" id="KW-0548">Nucleotidyltransferase</keyword>
<dbReference type="Pfam" id="PF00078">
    <property type="entry name" value="RVT_1"/>
    <property type="match status" value="1"/>
</dbReference>
<dbReference type="PANTHER" id="PTHR46890">
    <property type="entry name" value="NON-LTR RETROLELEMENT REVERSE TRANSCRIPTASE-LIKE PROTEIN-RELATED"/>
    <property type="match status" value="1"/>
</dbReference>
<dbReference type="PANTHER" id="PTHR46890:SF48">
    <property type="entry name" value="RNA-DIRECTED DNA POLYMERASE"/>
    <property type="match status" value="1"/>
</dbReference>
<dbReference type="PROSITE" id="PS50878">
    <property type="entry name" value="RT_POL"/>
    <property type="match status" value="1"/>
</dbReference>
<evidence type="ECO:0000313" key="3">
    <source>
        <dbReference type="Proteomes" id="UP001327560"/>
    </source>
</evidence>
<proteinExistence type="predicted"/>
<keyword evidence="3" id="KW-1185">Reference proteome</keyword>
<gene>
    <name evidence="2" type="ORF">Cni_G09705</name>
</gene>
<dbReference type="Proteomes" id="UP001327560">
    <property type="component" value="Chromosome 3"/>
</dbReference>
<dbReference type="GO" id="GO:0003964">
    <property type="term" value="F:RNA-directed DNA polymerase activity"/>
    <property type="evidence" value="ECO:0007669"/>
    <property type="project" value="UniProtKB-KW"/>
</dbReference>
<organism evidence="2 3">
    <name type="scientific">Canna indica</name>
    <name type="common">Indian-shot</name>
    <dbReference type="NCBI Taxonomy" id="4628"/>
    <lineage>
        <taxon>Eukaryota</taxon>
        <taxon>Viridiplantae</taxon>
        <taxon>Streptophyta</taxon>
        <taxon>Embryophyta</taxon>
        <taxon>Tracheophyta</taxon>
        <taxon>Spermatophyta</taxon>
        <taxon>Magnoliopsida</taxon>
        <taxon>Liliopsida</taxon>
        <taxon>Zingiberales</taxon>
        <taxon>Cannaceae</taxon>
        <taxon>Canna</taxon>
    </lineage>
</organism>
<sequence length="405" mass="47088">MSSSNSFVFEHFWLEYPELKQVVEGEWNKNVASMAEKLERLKGTLMRWNWEFVGNLERKLENANRRLKYLQLKEEEGGASDEVLAEMRMITNLVIAISRQIKVKWWSKSRMRWIEGGDRNTKYFHSSVLMRRKRNNIDGIMVDDQFITDNNEIAECFASCFEEIWYAMSNMGRGKSPGKILDFRPIALCNVLYKILAKVIANRLKPFLGKLISPEQTAFIPGRQIQDNILIVAEIIESFHKSKAKKPYLLMKLDLQKAYDRVNWEAVYEVMKCMRFPDKMIKWIKGCLEGVRYFCKINGEISSPFEAYKGIRQGDPSSPYLFILMEEIFTGIMRKYVEDGRIIPFKLKEFNLGHLCFADDLIITIKGSMKSCKGMREALELYCNLTGQTINVDKSEIILSKGSDS</sequence>
<dbReference type="EMBL" id="CP136892">
    <property type="protein sequence ID" value="WOL00992.1"/>
    <property type="molecule type" value="Genomic_DNA"/>
</dbReference>
<protein>
    <submittedName>
        <fullName evidence="2">Reverse transcriptase</fullName>
    </submittedName>
</protein>
<dbReference type="InterPro" id="IPR043502">
    <property type="entry name" value="DNA/RNA_pol_sf"/>
</dbReference>
<dbReference type="InterPro" id="IPR052343">
    <property type="entry name" value="Retrotransposon-Effector_Assoc"/>
</dbReference>
<name>A0AAQ3K656_9LILI</name>
<keyword evidence="2" id="KW-0808">Transferase</keyword>
<dbReference type="AlphaFoldDB" id="A0AAQ3K656"/>
<dbReference type="CDD" id="cd01650">
    <property type="entry name" value="RT_nLTR_like"/>
    <property type="match status" value="1"/>
</dbReference>
<evidence type="ECO:0000313" key="2">
    <source>
        <dbReference type="EMBL" id="WOL00992.1"/>
    </source>
</evidence>
<dbReference type="InterPro" id="IPR000477">
    <property type="entry name" value="RT_dom"/>
</dbReference>